<comment type="similarity">
    <text evidence="9">Belongs to the peptidase M16 family. UQCRC2/QCR2 subfamily.</text>
</comment>
<feature type="domain" description="Peptidase M16 C-terminal" evidence="12">
    <location>
        <begin position="209"/>
        <end position="386"/>
    </location>
</feature>
<keyword evidence="14" id="KW-1185">Reference proteome</keyword>
<evidence type="ECO:0000313" key="13">
    <source>
        <dbReference type="EMBL" id="KAL2913721.1"/>
    </source>
</evidence>
<evidence type="ECO:0000256" key="4">
    <source>
        <dbReference type="ARBA" id="ARBA00022792"/>
    </source>
</evidence>
<dbReference type="Pfam" id="PF00675">
    <property type="entry name" value="Peptidase_M16"/>
    <property type="match status" value="1"/>
</dbReference>
<proteinExistence type="inferred from homology"/>
<organism evidence="13 14">
    <name type="scientific">Polyrhizophydium stewartii</name>
    <dbReference type="NCBI Taxonomy" id="2732419"/>
    <lineage>
        <taxon>Eukaryota</taxon>
        <taxon>Fungi</taxon>
        <taxon>Fungi incertae sedis</taxon>
        <taxon>Chytridiomycota</taxon>
        <taxon>Chytridiomycota incertae sedis</taxon>
        <taxon>Chytridiomycetes</taxon>
        <taxon>Rhizophydiales</taxon>
        <taxon>Rhizophydiales incertae sedis</taxon>
        <taxon>Polyrhizophydium</taxon>
    </lineage>
</organism>
<evidence type="ECO:0000259" key="11">
    <source>
        <dbReference type="Pfam" id="PF00675"/>
    </source>
</evidence>
<comment type="subcellular location">
    <subcellularLocation>
        <location evidence="1">Mitochondrion inner membrane</location>
        <topology evidence="1">Peripheral membrane protein</topology>
        <orientation evidence="1">Matrix side</orientation>
    </subcellularLocation>
</comment>
<dbReference type="PANTHER" id="PTHR11851:SF209">
    <property type="entry name" value="CYTOCHROME B-C1 COMPLEX SUBUNIT 2, MITOCHONDRIAL"/>
    <property type="match status" value="1"/>
</dbReference>
<dbReference type="InterPro" id="IPR011765">
    <property type="entry name" value="Pept_M16_N"/>
</dbReference>
<feature type="domain" description="Peptidase M16 N-terminal" evidence="11">
    <location>
        <begin position="58"/>
        <end position="200"/>
    </location>
</feature>
<keyword evidence="3" id="KW-0679">Respiratory chain</keyword>
<evidence type="ECO:0000256" key="8">
    <source>
        <dbReference type="ARBA" id="ARBA00023136"/>
    </source>
</evidence>
<evidence type="ECO:0000256" key="9">
    <source>
        <dbReference type="ARBA" id="ARBA00038146"/>
    </source>
</evidence>
<dbReference type="InterPro" id="IPR007863">
    <property type="entry name" value="Peptidase_M16_C"/>
</dbReference>
<dbReference type="Gene3D" id="3.30.830.10">
    <property type="entry name" value="Metalloenzyme, LuxS/M16 peptidase-like"/>
    <property type="match status" value="2"/>
</dbReference>
<evidence type="ECO:0000256" key="7">
    <source>
        <dbReference type="ARBA" id="ARBA00023128"/>
    </source>
</evidence>
<evidence type="ECO:0000313" key="14">
    <source>
        <dbReference type="Proteomes" id="UP001527925"/>
    </source>
</evidence>
<keyword evidence="4" id="KW-0999">Mitochondrion inner membrane</keyword>
<dbReference type="Pfam" id="PF05193">
    <property type="entry name" value="Peptidase_M16_C"/>
    <property type="match status" value="1"/>
</dbReference>
<evidence type="ECO:0000259" key="12">
    <source>
        <dbReference type="Pfam" id="PF05193"/>
    </source>
</evidence>
<evidence type="ECO:0000256" key="5">
    <source>
        <dbReference type="ARBA" id="ARBA00022946"/>
    </source>
</evidence>
<dbReference type="EMBL" id="JADGIZ020000042">
    <property type="protein sequence ID" value="KAL2913721.1"/>
    <property type="molecule type" value="Genomic_DNA"/>
</dbReference>
<keyword evidence="8" id="KW-0472">Membrane</keyword>
<dbReference type="Proteomes" id="UP001527925">
    <property type="component" value="Unassembled WGS sequence"/>
</dbReference>
<keyword evidence="5" id="KW-0809">Transit peptide</keyword>
<evidence type="ECO:0000256" key="3">
    <source>
        <dbReference type="ARBA" id="ARBA00022660"/>
    </source>
</evidence>
<sequence length="459" mass="47510">MMRVHALAAACARRAPARGYSVLADAPSPVTYTRKGPQPAAAPPAVKTVSKAASGVTVATYDHLGPQSSLAIVVNAGSRFESADAPGVAHLLKASLVRTPENDTVTRLIQEAELRGNTLYSAVSREHLVLASDFLRDDLVDVVPTLVSQVFNRSFHPYEFLDAAALTEQQTAVSLEDPATHLFEKLHQVAFRTGLGNSLFASHDALHALDRAKLQAFADKHFTADRITVVGSGVSHTELKALVDAAFADVKLSSAKAETARSRYFGGEARIDAGPHSEAHYAVTFPGVAYGSPEYNTSLVVRALLDGSKRVKWGSRGGALGLLSAAATENTTSQAVSISYSDAGLIGFHVAGKGGDVKQVVSKSLESLRSLASGVSAEALAGAKKAAIIAAEEAATRAGLVDSVGRGAAATGAFHASADVLAINNVTASDVQKLVQGALAAKPSVVALGGATLPYADEL</sequence>
<name>A0ABR4N2H2_9FUNG</name>
<evidence type="ECO:0000256" key="6">
    <source>
        <dbReference type="ARBA" id="ARBA00022982"/>
    </source>
</evidence>
<dbReference type="InterPro" id="IPR050361">
    <property type="entry name" value="MPP/UQCRC_Complex"/>
</dbReference>
<evidence type="ECO:0000256" key="10">
    <source>
        <dbReference type="ARBA" id="ARBA00040751"/>
    </source>
</evidence>
<evidence type="ECO:0000256" key="1">
    <source>
        <dbReference type="ARBA" id="ARBA00004443"/>
    </source>
</evidence>
<dbReference type="InterPro" id="IPR011249">
    <property type="entry name" value="Metalloenz_LuxS/M16"/>
</dbReference>
<dbReference type="PANTHER" id="PTHR11851">
    <property type="entry name" value="METALLOPROTEASE"/>
    <property type="match status" value="1"/>
</dbReference>
<evidence type="ECO:0000256" key="2">
    <source>
        <dbReference type="ARBA" id="ARBA00022448"/>
    </source>
</evidence>
<keyword evidence="7" id="KW-0496">Mitochondrion</keyword>
<reference evidence="13 14" key="1">
    <citation type="submission" date="2023-09" db="EMBL/GenBank/DDBJ databases">
        <title>Pangenome analysis of Batrachochytrium dendrobatidis and related Chytrids.</title>
        <authorList>
            <person name="Yacoub M.N."/>
            <person name="Stajich J.E."/>
            <person name="James T.Y."/>
        </authorList>
    </citation>
    <scope>NUCLEOTIDE SEQUENCE [LARGE SCALE GENOMIC DNA]</scope>
    <source>
        <strain evidence="13 14">JEL0888</strain>
    </source>
</reference>
<keyword evidence="6" id="KW-0249">Electron transport</keyword>
<accession>A0ABR4N2H2</accession>
<dbReference type="SUPFAM" id="SSF63411">
    <property type="entry name" value="LuxS/MPP-like metallohydrolase"/>
    <property type="match status" value="2"/>
</dbReference>
<protein>
    <recommendedName>
        <fullName evidence="10">Cytochrome b-c1 complex subunit 2, mitochondrial</fullName>
    </recommendedName>
</protein>
<keyword evidence="2" id="KW-0813">Transport</keyword>
<gene>
    <name evidence="13" type="primary">QCR2</name>
    <name evidence="13" type="ORF">HK105_206737</name>
</gene>
<comment type="caution">
    <text evidence="13">The sequence shown here is derived from an EMBL/GenBank/DDBJ whole genome shotgun (WGS) entry which is preliminary data.</text>
</comment>